<organism evidence="1 2">
    <name type="scientific">Cricetulus griseus</name>
    <name type="common">Chinese hamster</name>
    <name type="synonym">Cricetulus barabensis griseus</name>
    <dbReference type="NCBI Taxonomy" id="10029"/>
    <lineage>
        <taxon>Eukaryota</taxon>
        <taxon>Metazoa</taxon>
        <taxon>Chordata</taxon>
        <taxon>Craniata</taxon>
        <taxon>Vertebrata</taxon>
        <taxon>Euteleostomi</taxon>
        <taxon>Mammalia</taxon>
        <taxon>Eutheria</taxon>
        <taxon>Euarchontoglires</taxon>
        <taxon>Glires</taxon>
        <taxon>Rodentia</taxon>
        <taxon>Myomorpha</taxon>
        <taxon>Muroidea</taxon>
        <taxon>Cricetidae</taxon>
        <taxon>Cricetinae</taxon>
        <taxon>Cricetulus</taxon>
    </lineage>
</organism>
<proteinExistence type="predicted"/>
<evidence type="ECO:0000313" key="2">
    <source>
        <dbReference type="Proteomes" id="UP000694386"/>
    </source>
</evidence>
<reference evidence="1" key="1">
    <citation type="submission" date="2025-08" db="UniProtKB">
        <authorList>
            <consortium name="Ensembl"/>
        </authorList>
    </citation>
    <scope>IDENTIFICATION</scope>
</reference>
<accession>A0A8C2N0M5</accession>
<protein>
    <submittedName>
        <fullName evidence="1">Gamma-glutamyltransferase 6</fullName>
    </submittedName>
</protein>
<sequence length="56" mass="6505">MDTTTEAVLYHKLQLWEPGMESEEEEEEEIAEPLVLSLRRSQNTPRCHVLGPLLQQ</sequence>
<evidence type="ECO:0000313" key="1">
    <source>
        <dbReference type="Ensembl" id="ENSCGRP00001025025.1"/>
    </source>
</evidence>
<dbReference type="Ensembl" id="ENSCGRT00001029271.1">
    <property type="protein sequence ID" value="ENSCGRP00001025025.1"/>
    <property type="gene ID" value="ENSCGRG00001022759.1"/>
</dbReference>
<name>A0A8C2N0M5_CRIGR</name>
<reference evidence="1" key="2">
    <citation type="submission" date="2025-09" db="UniProtKB">
        <authorList>
            <consortium name="Ensembl"/>
        </authorList>
    </citation>
    <scope>IDENTIFICATION</scope>
</reference>
<dbReference type="Proteomes" id="UP000694386">
    <property type="component" value="Unplaced"/>
</dbReference>
<dbReference type="AlphaFoldDB" id="A0A8C2N0M5"/>